<gene>
    <name evidence="2" type="ORF">L195_g026011</name>
</gene>
<dbReference type="PANTHER" id="PTHR31676">
    <property type="entry name" value="T31J12.3 PROTEIN-RELATED"/>
    <property type="match status" value="1"/>
</dbReference>
<dbReference type="EMBL" id="ASHM01021685">
    <property type="protein sequence ID" value="PNY02692.1"/>
    <property type="molecule type" value="Genomic_DNA"/>
</dbReference>
<comment type="caution">
    <text evidence="2">The sequence shown here is derived from an EMBL/GenBank/DDBJ whole genome shotgun (WGS) entry which is preliminary data.</text>
</comment>
<dbReference type="SUPFAM" id="SSF141562">
    <property type="entry name" value="At5g01610-like"/>
    <property type="match status" value="1"/>
</dbReference>
<protein>
    <recommendedName>
        <fullName evidence="4">Plant/F25P12-18 protein</fullName>
    </recommendedName>
</protein>
<sequence>MSLVTEEIKLKSEVYHGHQICELKYKELLKVMALPNNLLPLKDIKEVGYNKETGFVWLKQNKSIIHKFEKIGKLVSYAAEMTAHIEHGKVKKLNGVKTKELLIWITLSDIYVDDPPIGSKIICKTPLGLSKTFPLSAFEVEEEKSSDVHESNNKVNETVAAGVKEV</sequence>
<proteinExistence type="predicted"/>
<evidence type="ECO:0000313" key="3">
    <source>
        <dbReference type="Proteomes" id="UP000236291"/>
    </source>
</evidence>
<evidence type="ECO:0008006" key="4">
    <source>
        <dbReference type="Google" id="ProtNLM"/>
    </source>
</evidence>
<evidence type="ECO:0000256" key="1">
    <source>
        <dbReference type="SAM" id="MobiDB-lite"/>
    </source>
</evidence>
<reference evidence="2 3" key="2">
    <citation type="journal article" date="2017" name="Front. Plant Sci.">
        <title>Gene Classification and Mining of Molecular Markers Useful in Red Clover (Trifolium pratense) Breeding.</title>
        <authorList>
            <person name="Istvanek J."/>
            <person name="Dluhosova J."/>
            <person name="Dluhos P."/>
            <person name="Patkova L."/>
            <person name="Nedelnik J."/>
            <person name="Repkova J."/>
        </authorList>
    </citation>
    <scope>NUCLEOTIDE SEQUENCE [LARGE SCALE GENOMIC DNA]</scope>
    <source>
        <strain evidence="3">cv. Tatra</strain>
        <tissue evidence="2">Young leaves</tissue>
    </source>
</reference>
<dbReference type="InterPro" id="IPR036758">
    <property type="entry name" value="At5g01610-like"/>
</dbReference>
<dbReference type="STRING" id="57577.A0A2K3NI18"/>
<name>A0A2K3NI18_TRIPR</name>
<dbReference type="InterPro" id="IPR007493">
    <property type="entry name" value="DUF538"/>
</dbReference>
<evidence type="ECO:0000313" key="2">
    <source>
        <dbReference type="EMBL" id="PNY02692.1"/>
    </source>
</evidence>
<reference evidence="2 3" key="1">
    <citation type="journal article" date="2014" name="Am. J. Bot.">
        <title>Genome assembly and annotation for red clover (Trifolium pratense; Fabaceae).</title>
        <authorList>
            <person name="Istvanek J."/>
            <person name="Jaros M."/>
            <person name="Krenek A."/>
            <person name="Repkova J."/>
        </authorList>
    </citation>
    <scope>NUCLEOTIDE SEQUENCE [LARGE SCALE GENOMIC DNA]</scope>
    <source>
        <strain evidence="3">cv. Tatra</strain>
        <tissue evidence="2">Young leaves</tissue>
    </source>
</reference>
<dbReference type="OrthoDB" id="1878965at2759"/>
<feature type="region of interest" description="Disordered" evidence="1">
    <location>
        <begin position="146"/>
        <end position="166"/>
    </location>
</feature>
<dbReference type="Gene3D" id="2.30.240.10">
    <property type="entry name" value="At5g01610-like"/>
    <property type="match status" value="1"/>
</dbReference>
<dbReference type="AlphaFoldDB" id="A0A2K3NI18"/>
<organism evidence="2 3">
    <name type="scientific">Trifolium pratense</name>
    <name type="common">Red clover</name>
    <dbReference type="NCBI Taxonomy" id="57577"/>
    <lineage>
        <taxon>Eukaryota</taxon>
        <taxon>Viridiplantae</taxon>
        <taxon>Streptophyta</taxon>
        <taxon>Embryophyta</taxon>
        <taxon>Tracheophyta</taxon>
        <taxon>Spermatophyta</taxon>
        <taxon>Magnoliopsida</taxon>
        <taxon>eudicotyledons</taxon>
        <taxon>Gunneridae</taxon>
        <taxon>Pentapetalae</taxon>
        <taxon>rosids</taxon>
        <taxon>fabids</taxon>
        <taxon>Fabales</taxon>
        <taxon>Fabaceae</taxon>
        <taxon>Papilionoideae</taxon>
        <taxon>50 kb inversion clade</taxon>
        <taxon>NPAAA clade</taxon>
        <taxon>Hologalegina</taxon>
        <taxon>IRL clade</taxon>
        <taxon>Trifolieae</taxon>
        <taxon>Trifolium</taxon>
    </lineage>
</organism>
<dbReference type="Proteomes" id="UP000236291">
    <property type="component" value="Unassembled WGS sequence"/>
</dbReference>
<accession>A0A2K3NI18</accession>
<dbReference type="Pfam" id="PF04398">
    <property type="entry name" value="DUF538"/>
    <property type="match status" value="1"/>
</dbReference>
<dbReference type="PANTHER" id="PTHR31676:SF10">
    <property type="entry name" value="EXPRESSED PROTEIN"/>
    <property type="match status" value="1"/>
</dbReference>